<protein>
    <submittedName>
        <fullName evidence="2">Uncharacterized protein</fullName>
    </submittedName>
</protein>
<feature type="compositionally biased region" description="Basic residues" evidence="1">
    <location>
        <begin position="1562"/>
        <end position="1572"/>
    </location>
</feature>
<evidence type="ECO:0000313" key="2">
    <source>
        <dbReference type="EMBL" id="OJA19948.1"/>
    </source>
</evidence>
<gene>
    <name evidence="2" type="ORF">AZE42_03725</name>
</gene>
<dbReference type="EMBL" id="LVVM01000776">
    <property type="protein sequence ID" value="OJA19948.1"/>
    <property type="molecule type" value="Genomic_DNA"/>
</dbReference>
<dbReference type="OrthoDB" id="2804229at2759"/>
<feature type="compositionally biased region" description="Basic and acidic residues" evidence="1">
    <location>
        <begin position="332"/>
        <end position="344"/>
    </location>
</feature>
<feature type="compositionally biased region" description="Low complexity" evidence="1">
    <location>
        <begin position="14"/>
        <end position="24"/>
    </location>
</feature>
<name>A0A1J8R7S6_9AGAM</name>
<organism evidence="2 3">
    <name type="scientific">Rhizopogon vesiculosus</name>
    <dbReference type="NCBI Taxonomy" id="180088"/>
    <lineage>
        <taxon>Eukaryota</taxon>
        <taxon>Fungi</taxon>
        <taxon>Dikarya</taxon>
        <taxon>Basidiomycota</taxon>
        <taxon>Agaricomycotina</taxon>
        <taxon>Agaricomycetes</taxon>
        <taxon>Agaricomycetidae</taxon>
        <taxon>Boletales</taxon>
        <taxon>Suillineae</taxon>
        <taxon>Rhizopogonaceae</taxon>
        <taxon>Rhizopogon</taxon>
    </lineage>
</organism>
<feature type="region of interest" description="Disordered" evidence="1">
    <location>
        <begin position="1238"/>
        <end position="1273"/>
    </location>
</feature>
<feature type="region of interest" description="Disordered" evidence="1">
    <location>
        <begin position="457"/>
        <end position="476"/>
    </location>
</feature>
<feature type="compositionally biased region" description="Acidic residues" evidence="1">
    <location>
        <begin position="242"/>
        <end position="262"/>
    </location>
</feature>
<evidence type="ECO:0000256" key="1">
    <source>
        <dbReference type="SAM" id="MobiDB-lite"/>
    </source>
</evidence>
<reference evidence="2 3" key="1">
    <citation type="submission" date="2016-03" db="EMBL/GenBank/DDBJ databases">
        <title>Comparative genomics of the ectomycorrhizal sister species Rhizopogon vinicolor and Rhizopogon vesiculosus (Basidiomycota: Boletales) reveals a divergence of the mating type B locus.</title>
        <authorList>
            <person name="Mujic A.B."/>
            <person name="Kuo A."/>
            <person name="Tritt A."/>
            <person name="Lipzen A."/>
            <person name="Chen C."/>
            <person name="Johnson J."/>
            <person name="Sharma A."/>
            <person name="Barry K."/>
            <person name="Grigoriev I.V."/>
            <person name="Spatafora J.W."/>
        </authorList>
    </citation>
    <scope>NUCLEOTIDE SEQUENCE [LARGE SCALE GENOMIC DNA]</scope>
    <source>
        <strain evidence="2 3">AM-OR11-056</strain>
    </source>
</reference>
<feature type="region of interest" description="Disordered" evidence="1">
    <location>
        <begin position="854"/>
        <end position="894"/>
    </location>
</feature>
<feature type="compositionally biased region" description="Low complexity" evidence="1">
    <location>
        <begin position="274"/>
        <end position="288"/>
    </location>
</feature>
<feature type="compositionally biased region" description="Polar residues" evidence="1">
    <location>
        <begin position="1255"/>
        <end position="1273"/>
    </location>
</feature>
<feature type="region of interest" description="Disordered" evidence="1">
    <location>
        <begin position="1445"/>
        <end position="1572"/>
    </location>
</feature>
<feature type="region of interest" description="Disordered" evidence="1">
    <location>
        <begin position="488"/>
        <end position="548"/>
    </location>
</feature>
<feature type="compositionally biased region" description="Acidic residues" evidence="1">
    <location>
        <begin position="1449"/>
        <end position="1458"/>
    </location>
</feature>
<feature type="region of interest" description="Disordered" evidence="1">
    <location>
        <begin position="59"/>
        <end position="163"/>
    </location>
</feature>
<feature type="compositionally biased region" description="Basic and acidic residues" evidence="1">
    <location>
        <begin position="370"/>
        <end position="381"/>
    </location>
</feature>
<feature type="region of interest" description="Disordered" evidence="1">
    <location>
        <begin position="200"/>
        <end position="288"/>
    </location>
</feature>
<sequence length="1572" mass="169594">MSTGWRSPFPILPAPHTTPVTTHPKSLRRPIHNPYDKFTKPEFDDWISGITGALRRALGEGTEEDVALDEHQSEDVYAIADETFQDQSFEDSFADIQSRRAKGKAKDPREGPGLGAQQNPIELPSDSGSGSEVESDEYDDESVQGEEGYRDCAEREEESLDVDVELGVYNSHDQAEQWTLNGRHGPVVPEVEKDAVEEIFSREESPDIIEIGSDGEEDRRASVHGAGYSAAQYDRSPQLPPEEVEDELGSDDAAVNEEESQLDAEVKDFPPSTQRQPSPLLDLPDPWQDPRIYAEDFYAGGDFSAQDILNGVSPSSLTPVHDTHADTYFSHKVQDDDSPKRESKTQPSVVNVDVIDDALPDSSPPPSSPIEERSGHHHVDDYQLSSVRSTRQEPDDILDHLYRDVVQMSQDEQQMILNSSFGEFHNSTMSTSPAHTQSIEHLDWNWPPAFTQGKFASRAGHLESSPSKAGSDDVEEVHNEDIIDVDAELNEEEDGSDDFSEGPIPLGTSDLVYDDDVLQRGQDEHSNDRDGADEELVEGDDIRAPDDSRFPLPAELHLNADDRAAMESFFHLLNSREVSPLNVIEHVDVAGISSVATDHIGGDVTHSQSIEEAGDKYLLAIPSEELESVDEESQAAYPAESASIERIKAHAAEIQDQLQTIASEDVDELSLPFVAPTSVLGDIPVLTEEQPDMPSTEPICIVVEMEVTAPVSRGVSEGIEVASFYGEVPDLDGDYVVQEPPTMEASVEPEDEVDITVDVLTETVPVTPKSAPAELSSSDNHNASPFPMPVFGDPSALDPIISEPKHPQQTPPRLVDLPGTPRIILSPHPTPGQPTPVSVSVSTSILHAFSRRVSPFEGSSGPSGLFTPREGELTSVSTGDAVGTPSPPHAGVPPLSAGDVLASVTTALAEERRAEIGTPMIDVSENVSVGISTGGYPDGTSELAEDAQLGLFYPSSADADNENDQPPSTKPGTGDRSVAEDSIVTSPKSERVQQAVSTTHTAVDESGSSGGDHPEEALASAEPVLAEVPAFTHSSPLLGSQLDQDPFQSVDPNGQVPPGFVAEDNNRGDVVPQSGLGSFTYVPGRPRESPGVDEPEKSRAADDDQESKPLKRKKMSSVLSSRLTRSMSGRISSGSKKSQGIQKAERGMSVRDRKRKLLEDSGSDAGSISSGASTAVKMLQFASTDGSRASSVVSTAPSDSSSIQRPLIPPPFFHAHGVNHHRHGPPAVPVQAQVHSKTASPEPSHDLEGRKGFPSISTPIRTPSVQRISASTSSPVTRSNCRFHKISLPKEEGGPRVCFVVPGCSLGDKELMDEEEILDHGPATHQDYSRLVGNIEALDFNPYLIGILRQLVGVDLIRENEVFYLLQPGEEAHYKKKKGRKSVAGSKLASSTMARSAPASPQISVVSRRSPMTSISRAPVSTAGSIATSFGSSLSEAQSYKHSSLFTASDEELSDEEGSASPRSKRRRKEPVFNEGVLVEQEGGNAPQDPESKGPRVSTRILNRSRSKRQVGDSAAYKPQPEDEDVSDGGADGLDKGRRKTKKSKGKKRPRVADEEQNSQAKRQKHKQVPDG</sequence>
<feature type="compositionally biased region" description="Polar residues" evidence="1">
    <location>
        <begin position="1388"/>
        <end position="1416"/>
    </location>
</feature>
<feature type="compositionally biased region" description="Acidic residues" evidence="1">
    <location>
        <begin position="488"/>
        <end position="500"/>
    </location>
</feature>
<feature type="region of interest" description="Disordered" evidence="1">
    <location>
        <begin position="304"/>
        <end position="393"/>
    </location>
</feature>
<feature type="compositionally biased region" description="Basic and acidic residues" evidence="1">
    <location>
        <begin position="517"/>
        <end position="530"/>
    </location>
</feature>
<keyword evidence="3" id="KW-1185">Reference proteome</keyword>
<dbReference type="STRING" id="180088.A0A1J8R7S6"/>
<dbReference type="Proteomes" id="UP000183567">
    <property type="component" value="Unassembled WGS sequence"/>
</dbReference>
<feature type="region of interest" description="Disordered" evidence="1">
    <location>
        <begin position="1"/>
        <end position="40"/>
    </location>
</feature>
<feature type="compositionally biased region" description="Polar residues" evidence="1">
    <location>
        <begin position="1032"/>
        <end position="1052"/>
    </location>
</feature>
<feature type="compositionally biased region" description="Basic residues" evidence="1">
    <location>
        <begin position="1537"/>
        <end position="1550"/>
    </location>
</feature>
<comment type="caution">
    <text evidence="2">The sequence shown here is derived from an EMBL/GenBank/DDBJ whole genome shotgun (WGS) entry which is preliminary data.</text>
</comment>
<feature type="region of interest" description="Disordered" evidence="1">
    <location>
        <begin position="1376"/>
        <end position="1422"/>
    </location>
</feature>
<feature type="region of interest" description="Disordered" evidence="1">
    <location>
        <begin position="954"/>
        <end position="1170"/>
    </location>
</feature>
<feature type="compositionally biased region" description="Basic and acidic residues" evidence="1">
    <location>
        <begin position="1085"/>
        <end position="1109"/>
    </location>
</feature>
<accession>A0A1J8R7S6</accession>
<feature type="compositionally biased region" description="Acidic residues" evidence="1">
    <location>
        <begin position="154"/>
        <end position="163"/>
    </location>
</feature>
<feature type="compositionally biased region" description="Polar residues" evidence="1">
    <location>
        <begin position="983"/>
        <end position="1001"/>
    </location>
</feature>
<proteinExistence type="predicted"/>
<feature type="compositionally biased region" description="Acidic residues" evidence="1">
    <location>
        <begin position="133"/>
        <end position="144"/>
    </location>
</feature>
<feature type="compositionally biased region" description="Low complexity" evidence="1">
    <location>
        <begin position="1125"/>
        <end position="1142"/>
    </location>
</feature>
<evidence type="ECO:0000313" key="3">
    <source>
        <dbReference type="Proteomes" id="UP000183567"/>
    </source>
</evidence>